<sequence length="161" mass="18172">MKSRKVRRGFVSGKSIQFALSTCFVTTLCLVVHQLPELPYGYKELRAHSSTRTGVIPENKQHEKLGETMIAMLPQDLPFTVFVPSKRAFERDLRLDPNVGLTHAIIAWILAFSAVPRIIPLSACRPEMGSVSGFTVYISKDGHQNTSSRWSSVRKTRQEER</sequence>
<comment type="caution">
    <text evidence="1">The sequence shown here is derived from an EMBL/GenBank/DDBJ whole genome shotgun (WGS) entry which is preliminary data.</text>
</comment>
<dbReference type="Proteomes" id="UP001057402">
    <property type="component" value="Chromosome 7"/>
</dbReference>
<gene>
    <name evidence="1" type="ORF">MLD38_023668</name>
</gene>
<evidence type="ECO:0000313" key="2">
    <source>
        <dbReference type="Proteomes" id="UP001057402"/>
    </source>
</evidence>
<keyword evidence="2" id="KW-1185">Reference proteome</keyword>
<proteinExistence type="predicted"/>
<reference evidence="2" key="1">
    <citation type="journal article" date="2023" name="Front. Plant Sci.">
        <title>Chromosomal-level genome assembly of Melastoma candidum provides insights into trichome evolution.</title>
        <authorList>
            <person name="Zhong Y."/>
            <person name="Wu W."/>
            <person name="Sun C."/>
            <person name="Zou P."/>
            <person name="Liu Y."/>
            <person name="Dai S."/>
            <person name="Zhou R."/>
        </authorList>
    </citation>
    <scope>NUCLEOTIDE SEQUENCE [LARGE SCALE GENOMIC DNA]</scope>
</reference>
<organism evidence="1 2">
    <name type="scientific">Melastoma candidum</name>
    <dbReference type="NCBI Taxonomy" id="119954"/>
    <lineage>
        <taxon>Eukaryota</taxon>
        <taxon>Viridiplantae</taxon>
        <taxon>Streptophyta</taxon>
        <taxon>Embryophyta</taxon>
        <taxon>Tracheophyta</taxon>
        <taxon>Spermatophyta</taxon>
        <taxon>Magnoliopsida</taxon>
        <taxon>eudicotyledons</taxon>
        <taxon>Gunneridae</taxon>
        <taxon>Pentapetalae</taxon>
        <taxon>rosids</taxon>
        <taxon>malvids</taxon>
        <taxon>Myrtales</taxon>
        <taxon>Melastomataceae</taxon>
        <taxon>Melastomatoideae</taxon>
        <taxon>Melastomateae</taxon>
        <taxon>Melastoma</taxon>
    </lineage>
</organism>
<protein>
    <submittedName>
        <fullName evidence="1">Uncharacterized protein</fullName>
    </submittedName>
</protein>
<name>A0ACB9NTA2_9MYRT</name>
<dbReference type="EMBL" id="CM042886">
    <property type="protein sequence ID" value="KAI4338634.1"/>
    <property type="molecule type" value="Genomic_DNA"/>
</dbReference>
<accession>A0ACB9NTA2</accession>
<evidence type="ECO:0000313" key="1">
    <source>
        <dbReference type="EMBL" id="KAI4338634.1"/>
    </source>
</evidence>